<keyword evidence="2" id="KW-1185">Reference proteome</keyword>
<name>A0ABN9MNY6_9NEOB</name>
<gene>
    <name evidence="1" type="ORF">RIMI_LOCUS23155516</name>
</gene>
<organism evidence="1 2">
    <name type="scientific">Ranitomeya imitator</name>
    <name type="common">mimic poison frog</name>
    <dbReference type="NCBI Taxonomy" id="111125"/>
    <lineage>
        <taxon>Eukaryota</taxon>
        <taxon>Metazoa</taxon>
        <taxon>Chordata</taxon>
        <taxon>Craniata</taxon>
        <taxon>Vertebrata</taxon>
        <taxon>Euteleostomi</taxon>
        <taxon>Amphibia</taxon>
        <taxon>Batrachia</taxon>
        <taxon>Anura</taxon>
        <taxon>Neobatrachia</taxon>
        <taxon>Hyloidea</taxon>
        <taxon>Dendrobatidae</taxon>
        <taxon>Dendrobatinae</taxon>
        <taxon>Ranitomeya</taxon>
    </lineage>
</organism>
<sequence length="88" mass="9805">MFILGGSFGMPPVGMVTTARHMGQQNVSSSFWKMQSLDRHSMQKVCEHGRSSGVLKTLSVVIIVSKCQRHLPHRTLIHTNLIDQHPGL</sequence>
<comment type="caution">
    <text evidence="1">The sequence shown here is derived from an EMBL/GenBank/DDBJ whole genome shotgun (WGS) entry which is preliminary data.</text>
</comment>
<dbReference type="Proteomes" id="UP001176940">
    <property type="component" value="Unassembled WGS sequence"/>
</dbReference>
<evidence type="ECO:0000313" key="1">
    <source>
        <dbReference type="EMBL" id="CAJ0968517.1"/>
    </source>
</evidence>
<proteinExistence type="predicted"/>
<reference evidence="1" key="1">
    <citation type="submission" date="2023-07" db="EMBL/GenBank/DDBJ databases">
        <authorList>
            <person name="Stuckert A."/>
        </authorList>
    </citation>
    <scope>NUCLEOTIDE SEQUENCE</scope>
</reference>
<dbReference type="EMBL" id="CAUEEQ010079346">
    <property type="protein sequence ID" value="CAJ0968517.1"/>
    <property type="molecule type" value="Genomic_DNA"/>
</dbReference>
<protein>
    <submittedName>
        <fullName evidence="1">Uncharacterized protein</fullName>
    </submittedName>
</protein>
<evidence type="ECO:0000313" key="2">
    <source>
        <dbReference type="Proteomes" id="UP001176940"/>
    </source>
</evidence>
<accession>A0ABN9MNY6</accession>